<organism evidence="2 5">
    <name type="scientific">Rotaria socialis</name>
    <dbReference type="NCBI Taxonomy" id="392032"/>
    <lineage>
        <taxon>Eukaryota</taxon>
        <taxon>Metazoa</taxon>
        <taxon>Spiralia</taxon>
        <taxon>Gnathifera</taxon>
        <taxon>Rotifera</taxon>
        <taxon>Eurotatoria</taxon>
        <taxon>Bdelloidea</taxon>
        <taxon>Philodinida</taxon>
        <taxon>Philodinidae</taxon>
        <taxon>Rotaria</taxon>
    </lineage>
</organism>
<reference evidence="2" key="1">
    <citation type="submission" date="2021-02" db="EMBL/GenBank/DDBJ databases">
        <authorList>
            <person name="Nowell W R."/>
        </authorList>
    </citation>
    <scope>NUCLEOTIDE SEQUENCE</scope>
</reference>
<evidence type="ECO:0000313" key="4">
    <source>
        <dbReference type="EMBL" id="CAF5126000.1"/>
    </source>
</evidence>
<evidence type="ECO:0000256" key="1">
    <source>
        <dbReference type="SAM" id="MobiDB-lite"/>
    </source>
</evidence>
<dbReference type="EMBL" id="CAJOBR010082276">
    <property type="protein sequence ID" value="CAF5126000.1"/>
    <property type="molecule type" value="Genomic_DNA"/>
</dbReference>
<accession>A0A821X904</accession>
<feature type="region of interest" description="Disordered" evidence="1">
    <location>
        <begin position="1"/>
        <end position="41"/>
    </location>
</feature>
<evidence type="ECO:0000313" key="5">
    <source>
        <dbReference type="Proteomes" id="UP000663873"/>
    </source>
</evidence>
<dbReference type="EMBL" id="CAJOBP010088816">
    <property type="protein sequence ID" value="CAF4940101.1"/>
    <property type="molecule type" value="Genomic_DNA"/>
</dbReference>
<protein>
    <submittedName>
        <fullName evidence="2">Uncharacterized protein</fullName>
    </submittedName>
</protein>
<evidence type="ECO:0000313" key="2">
    <source>
        <dbReference type="EMBL" id="CAF4940101.1"/>
    </source>
</evidence>
<evidence type="ECO:0000313" key="3">
    <source>
        <dbReference type="EMBL" id="CAF4992413.1"/>
    </source>
</evidence>
<dbReference type="Proteomes" id="UP000663873">
    <property type="component" value="Unassembled WGS sequence"/>
</dbReference>
<dbReference type="EMBL" id="CAJOBP010107117">
    <property type="protein sequence ID" value="CAF4992413.1"/>
    <property type="molecule type" value="Genomic_DNA"/>
</dbReference>
<sequence>TPRTERETTNSGWAETPKTDRGGMDDDYIIRSTPTPSTDKR</sequence>
<name>A0A821X904_9BILA</name>
<dbReference type="AlphaFoldDB" id="A0A821X904"/>
<comment type="caution">
    <text evidence="2">The sequence shown here is derived from an EMBL/GenBank/DDBJ whole genome shotgun (WGS) entry which is preliminary data.</text>
</comment>
<proteinExistence type="predicted"/>
<feature type="compositionally biased region" description="Polar residues" evidence="1">
    <location>
        <begin position="32"/>
        <end position="41"/>
    </location>
</feature>
<gene>
    <name evidence="4" type="ORF">QYT958_LOCUS46405</name>
    <name evidence="2" type="ORF">UJA718_LOCUS47280</name>
    <name evidence="3" type="ORF">UJA718_LOCUS49902</name>
</gene>
<dbReference type="Proteomes" id="UP000663848">
    <property type="component" value="Unassembled WGS sequence"/>
</dbReference>
<keyword evidence="5" id="KW-1185">Reference proteome</keyword>
<feature type="non-terminal residue" evidence="2">
    <location>
        <position position="41"/>
    </location>
</feature>
<feature type="non-terminal residue" evidence="2">
    <location>
        <position position="1"/>
    </location>
</feature>